<dbReference type="CDD" id="cd13884">
    <property type="entry name" value="CuRO_2_tcLCC_insect_like"/>
    <property type="match status" value="1"/>
</dbReference>
<evidence type="ECO:0000256" key="2">
    <source>
        <dbReference type="ARBA" id="ARBA00022723"/>
    </source>
</evidence>
<dbReference type="InterPro" id="IPR002355">
    <property type="entry name" value="Cu_oxidase_Cu_BS"/>
</dbReference>
<keyword evidence="3" id="KW-0560">Oxidoreductase</keyword>
<evidence type="ECO:0000259" key="8">
    <source>
        <dbReference type="Pfam" id="PF07732"/>
    </source>
</evidence>
<name>A0A9P0CYM3_9CUCU</name>
<feature type="domain" description="Plastocyanin-like" evidence="8">
    <location>
        <begin position="96"/>
        <end position="207"/>
    </location>
</feature>
<dbReference type="OrthoDB" id="2121828at2759"/>
<feature type="signal peptide" evidence="5">
    <location>
        <begin position="1"/>
        <end position="18"/>
    </location>
</feature>
<dbReference type="GO" id="GO:0005507">
    <property type="term" value="F:copper ion binding"/>
    <property type="evidence" value="ECO:0007669"/>
    <property type="project" value="InterPro"/>
</dbReference>
<comment type="similarity">
    <text evidence="1">Belongs to the multicopper oxidase family.</text>
</comment>
<dbReference type="EMBL" id="OV651814">
    <property type="protein sequence ID" value="CAH1107087.1"/>
    <property type="molecule type" value="Genomic_DNA"/>
</dbReference>
<proteinExistence type="inferred from homology"/>
<gene>
    <name evidence="9" type="ORF">PSYICH_LOCUS7488</name>
</gene>
<dbReference type="CDD" id="cd13905">
    <property type="entry name" value="CuRO_3_tcLLC2_insect_like"/>
    <property type="match status" value="1"/>
</dbReference>
<dbReference type="PANTHER" id="PTHR11709:SF394">
    <property type="entry name" value="FI03373P-RELATED"/>
    <property type="match status" value="1"/>
</dbReference>
<evidence type="ECO:0000256" key="3">
    <source>
        <dbReference type="ARBA" id="ARBA00023002"/>
    </source>
</evidence>
<dbReference type="GO" id="GO:0016491">
    <property type="term" value="F:oxidoreductase activity"/>
    <property type="evidence" value="ECO:0007669"/>
    <property type="project" value="UniProtKB-KW"/>
</dbReference>
<evidence type="ECO:0000259" key="6">
    <source>
        <dbReference type="Pfam" id="PF00394"/>
    </source>
</evidence>
<dbReference type="InterPro" id="IPR011706">
    <property type="entry name" value="Cu-oxidase_C"/>
</dbReference>
<keyword evidence="10" id="KW-1185">Reference proteome</keyword>
<dbReference type="PANTHER" id="PTHR11709">
    <property type="entry name" value="MULTI-COPPER OXIDASE"/>
    <property type="match status" value="1"/>
</dbReference>
<dbReference type="PROSITE" id="PS00080">
    <property type="entry name" value="MULTICOPPER_OXIDASE2"/>
    <property type="match status" value="1"/>
</dbReference>
<feature type="domain" description="Plastocyanin-like" evidence="6">
    <location>
        <begin position="244"/>
        <end position="377"/>
    </location>
</feature>
<dbReference type="InterPro" id="IPR045087">
    <property type="entry name" value="Cu-oxidase_fam"/>
</dbReference>
<dbReference type="FunFam" id="2.60.40.420:FF:000045">
    <property type="entry name" value="Laccase 2"/>
    <property type="match status" value="1"/>
</dbReference>
<evidence type="ECO:0000256" key="1">
    <source>
        <dbReference type="ARBA" id="ARBA00010609"/>
    </source>
</evidence>
<sequence length="670" mass="76545">MLLVCIALFCSNIILIQGKIDYIRKSINELDKNVTDFEKYHIKYGTSGSDHPCKRICQGETPPMFCGYQFKIENYHTLSKACYDCPFNVKDCFRKDCVPGDGTKRGIVTINRQIPGSAIEVCHNDIVVVDLQNKMTSEATTIHWHGQHQIATPYMDGVPFITQCPILPHNTFRYMFQATEVGTHFYHSHIGMQRVDGAFGPLIVRVPDEENPHKHHYDFDLSEHVMVIIDWNSELGIEMFLAHHHNDGTNKSPTILINGLGRFKTFYGRANKPIYTPPARFKVKQGYRYRFRVINAGFLNCPVEMTIDNHSINLISSDGSDIIITPATSLVTFAGERFDFILNADQVNDLYWIRFKGNLDCGEKFTKAFQVAVLQYDLHDDLTDDDRLLNKFPRGQVTFENAHVDGLQINPVNIGTEGNDQVVVMPYLESIRPVDESLKEIADFQFYIAYDFYNVSHTEFYKSPYYAFFDVKNPRQKVRTPQFNHISMEIPSFPLLSQREEIADDMFCNNDTIQNKNCLEEYCTCAHGIKVPIGAVVEIVIIDEGLSYDANHPIHLHGYSFYVVAMERLGTSTTVAEVKEKDAKGLIRRNLDNPPLKDTVTVPDGGYTVVRFRANNPGYWLFHCHLEFHSEIGMAMVVQVGEKNEILPVPHNFPKCGDYSLDPMEGMHWS</sequence>
<evidence type="ECO:0000313" key="9">
    <source>
        <dbReference type="EMBL" id="CAH1107087.1"/>
    </source>
</evidence>
<feature type="domain" description="Plastocyanin-like" evidence="7">
    <location>
        <begin position="513"/>
        <end position="642"/>
    </location>
</feature>
<dbReference type="FunFam" id="2.60.40.420:FF:000031">
    <property type="entry name" value="Laccase-2 isoform A"/>
    <property type="match status" value="1"/>
</dbReference>
<protein>
    <submittedName>
        <fullName evidence="9">Uncharacterized protein</fullName>
    </submittedName>
</protein>
<dbReference type="Pfam" id="PF07731">
    <property type="entry name" value="Cu-oxidase_2"/>
    <property type="match status" value="1"/>
</dbReference>
<dbReference type="Pfam" id="PF00394">
    <property type="entry name" value="Cu-oxidase"/>
    <property type="match status" value="1"/>
</dbReference>
<evidence type="ECO:0000256" key="5">
    <source>
        <dbReference type="SAM" id="SignalP"/>
    </source>
</evidence>
<evidence type="ECO:0000259" key="7">
    <source>
        <dbReference type="Pfam" id="PF07731"/>
    </source>
</evidence>
<accession>A0A9P0CYM3</accession>
<dbReference type="GO" id="GO:0005886">
    <property type="term" value="C:plasma membrane"/>
    <property type="evidence" value="ECO:0007669"/>
    <property type="project" value="TreeGrafter"/>
</dbReference>
<feature type="chain" id="PRO_5040362500" evidence="5">
    <location>
        <begin position="19"/>
        <end position="670"/>
    </location>
</feature>
<dbReference type="Pfam" id="PF07732">
    <property type="entry name" value="Cu-oxidase_3"/>
    <property type="match status" value="1"/>
</dbReference>
<keyword evidence="4" id="KW-0186">Copper</keyword>
<dbReference type="InterPro" id="IPR011707">
    <property type="entry name" value="Cu-oxidase-like_N"/>
</dbReference>
<dbReference type="Gene3D" id="2.60.40.420">
    <property type="entry name" value="Cupredoxins - blue copper proteins"/>
    <property type="match status" value="3"/>
</dbReference>
<evidence type="ECO:0000256" key="4">
    <source>
        <dbReference type="ARBA" id="ARBA00023008"/>
    </source>
</evidence>
<dbReference type="CDD" id="cd13858">
    <property type="entry name" value="CuRO_1_tcLCC2_insect_like"/>
    <property type="match status" value="1"/>
</dbReference>
<keyword evidence="2" id="KW-0479">Metal-binding</keyword>
<dbReference type="GO" id="GO:0006826">
    <property type="term" value="P:iron ion transport"/>
    <property type="evidence" value="ECO:0007669"/>
    <property type="project" value="TreeGrafter"/>
</dbReference>
<dbReference type="SUPFAM" id="SSF49503">
    <property type="entry name" value="Cupredoxins"/>
    <property type="match status" value="3"/>
</dbReference>
<reference evidence="9" key="1">
    <citation type="submission" date="2022-01" db="EMBL/GenBank/DDBJ databases">
        <authorList>
            <person name="King R."/>
        </authorList>
    </citation>
    <scope>NUCLEOTIDE SEQUENCE</scope>
</reference>
<dbReference type="InterPro" id="IPR008972">
    <property type="entry name" value="Cupredoxin"/>
</dbReference>
<organism evidence="9 10">
    <name type="scientific">Psylliodes chrysocephalus</name>
    <dbReference type="NCBI Taxonomy" id="3402493"/>
    <lineage>
        <taxon>Eukaryota</taxon>
        <taxon>Metazoa</taxon>
        <taxon>Ecdysozoa</taxon>
        <taxon>Arthropoda</taxon>
        <taxon>Hexapoda</taxon>
        <taxon>Insecta</taxon>
        <taxon>Pterygota</taxon>
        <taxon>Neoptera</taxon>
        <taxon>Endopterygota</taxon>
        <taxon>Coleoptera</taxon>
        <taxon>Polyphaga</taxon>
        <taxon>Cucujiformia</taxon>
        <taxon>Chrysomeloidea</taxon>
        <taxon>Chrysomelidae</taxon>
        <taxon>Galerucinae</taxon>
        <taxon>Alticini</taxon>
        <taxon>Psylliodes</taxon>
    </lineage>
</organism>
<dbReference type="Proteomes" id="UP001153636">
    <property type="component" value="Chromosome 2"/>
</dbReference>
<dbReference type="InterPro" id="IPR001117">
    <property type="entry name" value="Cu-oxidase_2nd"/>
</dbReference>
<keyword evidence="5" id="KW-0732">Signal</keyword>
<dbReference type="AlphaFoldDB" id="A0A9P0CYM3"/>
<evidence type="ECO:0000313" key="10">
    <source>
        <dbReference type="Proteomes" id="UP001153636"/>
    </source>
</evidence>